<comment type="caution">
    <text evidence="1">The sequence shown here is derived from an EMBL/GenBank/DDBJ whole genome shotgun (WGS) entry which is preliminary data.</text>
</comment>
<accession>A0ABS8M9I0</accession>
<dbReference type="EMBL" id="JAJJMM010000001">
    <property type="protein sequence ID" value="MCC9061430.1"/>
    <property type="molecule type" value="Genomic_DNA"/>
</dbReference>
<dbReference type="Proteomes" id="UP001430679">
    <property type="component" value="Unassembled WGS sequence"/>
</dbReference>
<protein>
    <recommendedName>
        <fullName evidence="3">HEPN domain-containing protein</fullName>
    </recommendedName>
</protein>
<evidence type="ECO:0000313" key="1">
    <source>
        <dbReference type="EMBL" id="MCC9061430.1"/>
    </source>
</evidence>
<reference evidence="1" key="1">
    <citation type="submission" date="2021-11" db="EMBL/GenBank/DDBJ databases">
        <title>Description of novel Flavobacterium species.</title>
        <authorList>
            <person name="Saticioglu I.B."/>
            <person name="Ay H."/>
            <person name="Altun S."/>
            <person name="Duman M."/>
        </authorList>
    </citation>
    <scope>NUCLEOTIDE SEQUENCE</scope>
    <source>
        <strain evidence="1">F-30</strain>
    </source>
</reference>
<keyword evidence="2" id="KW-1185">Reference proteome</keyword>
<dbReference type="RefSeq" id="WP_230032438.1">
    <property type="nucleotide sequence ID" value="NZ_JAJJMM010000001.1"/>
</dbReference>
<gene>
    <name evidence="1" type="ORF">LNP81_00320</name>
</gene>
<name>A0ABS8M9I0_9FLAO</name>
<proteinExistence type="predicted"/>
<evidence type="ECO:0000313" key="2">
    <source>
        <dbReference type="Proteomes" id="UP001430679"/>
    </source>
</evidence>
<sequence length="192" mass="22461">MKKNKISFNTRFWAGFTAGNPFEAFDAVFDFAHLDYYKQNLSEAVLYCHKRKVYKQNDPSNVFVFYSAICSFVKICHSLKGKSRKWKVKESTRLEDVFHLSSLTKEEFDNPFLVLQKAFEEKTLEQFESFLFEIVELSLSRYACDPDSDLMTPYIHLTKMLDAGELMKERGIERICKSDLAETQKEKNLSPD</sequence>
<organism evidence="1 2">
    <name type="scientific">Flavobacterium piscisymbiosum</name>
    <dbReference type="NCBI Taxonomy" id="2893753"/>
    <lineage>
        <taxon>Bacteria</taxon>
        <taxon>Pseudomonadati</taxon>
        <taxon>Bacteroidota</taxon>
        <taxon>Flavobacteriia</taxon>
        <taxon>Flavobacteriales</taxon>
        <taxon>Flavobacteriaceae</taxon>
        <taxon>Flavobacterium</taxon>
    </lineage>
</organism>
<evidence type="ECO:0008006" key="3">
    <source>
        <dbReference type="Google" id="ProtNLM"/>
    </source>
</evidence>